<feature type="compositionally biased region" description="Pro residues" evidence="1">
    <location>
        <begin position="170"/>
        <end position="181"/>
    </location>
</feature>
<dbReference type="InterPro" id="IPR053183">
    <property type="entry name" value="ASL1"/>
</dbReference>
<proteinExistence type="predicted"/>
<protein>
    <submittedName>
        <fullName evidence="4">Glycosyl hydrolase catalytic core-domain-containing protein</fullName>
    </submittedName>
</protein>
<reference evidence="4" key="1">
    <citation type="submission" date="2023-02" db="EMBL/GenBank/DDBJ databases">
        <title>Identification and recombinant expression of a fungal hydrolase from Papiliotrema laurentii that hydrolyzes apple cutin and clears colloidal polyester polyurethane.</title>
        <authorList>
            <consortium name="DOE Joint Genome Institute"/>
            <person name="Roman V.A."/>
            <person name="Bojanowski C."/>
            <person name="Crable B.R."/>
            <person name="Wagner D.N."/>
            <person name="Hung C.S."/>
            <person name="Nadeau L.J."/>
            <person name="Schratz L."/>
            <person name="Haridas S."/>
            <person name="Pangilinan J."/>
            <person name="Lipzen A."/>
            <person name="Na H."/>
            <person name="Yan M."/>
            <person name="Ng V."/>
            <person name="Grigoriev I.V."/>
            <person name="Spatafora J.W."/>
            <person name="Barlow D."/>
            <person name="Biffinger J."/>
            <person name="Kelley-Loughnane N."/>
            <person name="Varaljay V.A."/>
            <person name="Crookes-Goodson W.J."/>
        </authorList>
    </citation>
    <scope>NUCLEOTIDE SEQUENCE</scope>
    <source>
        <strain evidence="4">5307AH</strain>
    </source>
</reference>
<accession>A0AAD9FTJ0</accession>
<feature type="chain" id="PRO_5042220034" evidence="2">
    <location>
        <begin position="22"/>
        <end position="447"/>
    </location>
</feature>
<dbReference type="GO" id="GO:0009277">
    <property type="term" value="C:fungal-type cell wall"/>
    <property type="evidence" value="ECO:0007669"/>
    <property type="project" value="TreeGrafter"/>
</dbReference>
<dbReference type="GO" id="GO:0016787">
    <property type="term" value="F:hydrolase activity"/>
    <property type="evidence" value="ECO:0007669"/>
    <property type="project" value="UniProtKB-KW"/>
</dbReference>
<keyword evidence="2" id="KW-0732">Signal</keyword>
<evidence type="ECO:0000256" key="1">
    <source>
        <dbReference type="SAM" id="MobiDB-lite"/>
    </source>
</evidence>
<dbReference type="InterPro" id="IPR024655">
    <property type="entry name" value="Asl1_glyco_hydro_catalytic"/>
</dbReference>
<dbReference type="GO" id="GO:0071966">
    <property type="term" value="P:fungal-type cell wall polysaccharide metabolic process"/>
    <property type="evidence" value="ECO:0007669"/>
    <property type="project" value="TreeGrafter"/>
</dbReference>
<evidence type="ECO:0000256" key="2">
    <source>
        <dbReference type="SAM" id="SignalP"/>
    </source>
</evidence>
<feature type="signal peptide" evidence="2">
    <location>
        <begin position="1"/>
        <end position="21"/>
    </location>
</feature>
<dbReference type="PANTHER" id="PTHR34154:SF3">
    <property type="entry name" value="ALKALI-SENSITIVE LINKAGE PROTEIN 1"/>
    <property type="match status" value="1"/>
</dbReference>
<gene>
    <name evidence="4" type="ORF">DB88DRAFT_480489</name>
</gene>
<dbReference type="AlphaFoldDB" id="A0AAD9FTJ0"/>
<dbReference type="Proteomes" id="UP001182556">
    <property type="component" value="Unassembled WGS sequence"/>
</dbReference>
<evidence type="ECO:0000313" key="4">
    <source>
        <dbReference type="EMBL" id="KAK1926041.1"/>
    </source>
</evidence>
<feature type="compositionally biased region" description="Low complexity" evidence="1">
    <location>
        <begin position="130"/>
        <end position="140"/>
    </location>
</feature>
<dbReference type="Pfam" id="PF11790">
    <property type="entry name" value="Glyco_hydro_cc"/>
    <property type="match status" value="1"/>
</dbReference>
<evidence type="ECO:0000313" key="5">
    <source>
        <dbReference type="Proteomes" id="UP001182556"/>
    </source>
</evidence>
<sequence length="447" mass="47408">MVAIRAGLAFALLIALVPVAARPAPGACKHKGKQGGWGQEQQANVEMGHHKSAGTALSQVTGHPMEGSGNPPHPMDTFSQVDKQQTKPAPQPTTRPAPKDAADPRPQPSSDAPKPPATAMAIEKSPNPAPSSSAAHSTAPNSPPMPKPTENPAPKPAENPAPKPTTAAAPNPPPKPAPAPAPAGGSKMGISWPIQEGTVQPVTKFFGDGSKVSWWFNWNKNYGPGLFPKDQAKPQIKGEFVPMFFDSSFVDNGIQLEPGWKAVQGYNEPDMHSAGVATPMSPTDAAGTWKSLVSKARAENPSAKIWSPAVSANHQWLKDFFGAICPGGLSGCDVAPDYLAVHVYATSLDSFKTQVESYHNDFGLDIAITEFACHAFDGSPAASTDQVSQFMKDTTQWLDSTPWIHKYAWFGSVIKDMNMYSVAPSNRLMDGNGELTPLGKQWVGGGR</sequence>
<dbReference type="Gene3D" id="3.20.20.80">
    <property type="entry name" value="Glycosidases"/>
    <property type="match status" value="1"/>
</dbReference>
<comment type="caution">
    <text evidence="4">The sequence shown here is derived from an EMBL/GenBank/DDBJ whole genome shotgun (WGS) entry which is preliminary data.</text>
</comment>
<feature type="compositionally biased region" description="Pro residues" evidence="1">
    <location>
        <begin position="141"/>
        <end position="163"/>
    </location>
</feature>
<keyword evidence="5" id="KW-1185">Reference proteome</keyword>
<name>A0AAD9FTJ0_PAPLA</name>
<dbReference type="EMBL" id="JAODAN010000002">
    <property type="protein sequence ID" value="KAK1926041.1"/>
    <property type="molecule type" value="Genomic_DNA"/>
</dbReference>
<organism evidence="4 5">
    <name type="scientific">Papiliotrema laurentii</name>
    <name type="common">Cryptococcus laurentii</name>
    <dbReference type="NCBI Taxonomy" id="5418"/>
    <lineage>
        <taxon>Eukaryota</taxon>
        <taxon>Fungi</taxon>
        <taxon>Dikarya</taxon>
        <taxon>Basidiomycota</taxon>
        <taxon>Agaricomycotina</taxon>
        <taxon>Tremellomycetes</taxon>
        <taxon>Tremellales</taxon>
        <taxon>Rhynchogastremaceae</taxon>
        <taxon>Papiliotrema</taxon>
    </lineage>
</organism>
<feature type="compositionally biased region" description="Polar residues" evidence="1">
    <location>
        <begin position="77"/>
        <end position="88"/>
    </location>
</feature>
<feature type="domain" description="Asl1-like glycosyl hydrolase catalytic" evidence="3">
    <location>
        <begin position="198"/>
        <end position="441"/>
    </location>
</feature>
<evidence type="ECO:0000259" key="3">
    <source>
        <dbReference type="Pfam" id="PF11790"/>
    </source>
</evidence>
<keyword evidence="4" id="KW-0378">Hydrolase</keyword>
<dbReference type="InterPro" id="IPR017853">
    <property type="entry name" value="GH"/>
</dbReference>
<dbReference type="PANTHER" id="PTHR34154">
    <property type="entry name" value="ALKALI-SENSITIVE LINKAGE PROTEIN 1"/>
    <property type="match status" value="1"/>
</dbReference>
<feature type="region of interest" description="Disordered" evidence="1">
    <location>
        <begin position="59"/>
        <end position="191"/>
    </location>
</feature>
<dbReference type="SUPFAM" id="SSF51445">
    <property type="entry name" value="(Trans)glycosidases"/>
    <property type="match status" value="1"/>
</dbReference>